<reference evidence="3" key="1">
    <citation type="journal article" date="2019" name="Int. J. Syst. Evol. Microbiol.">
        <title>The Global Catalogue of Microorganisms (GCM) 10K type strain sequencing project: providing services to taxonomists for standard genome sequencing and annotation.</title>
        <authorList>
            <consortium name="The Broad Institute Genomics Platform"/>
            <consortium name="The Broad Institute Genome Sequencing Center for Infectious Disease"/>
            <person name="Wu L."/>
            <person name="Ma J."/>
        </authorList>
    </citation>
    <scope>NUCLEOTIDE SEQUENCE [LARGE SCALE GENOMIC DNA]</scope>
    <source>
        <strain evidence="3">CCM 7427</strain>
    </source>
</reference>
<dbReference type="EMBL" id="JBHUNP010000001">
    <property type="protein sequence ID" value="MFD2648336.1"/>
    <property type="molecule type" value="Genomic_DNA"/>
</dbReference>
<comment type="caution">
    <text evidence="2">The sequence shown here is derived from an EMBL/GenBank/DDBJ whole genome shotgun (WGS) entry which is preliminary data.</text>
</comment>
<accession>A0ABW5QLD8</accession>
<feature type="region of interest" description="Disordered" evidence="1">
    <location>
        <begin position="1"/>
        <end position="20"/>
    </location>
</feature>
<sequence>MTCHQGRASSATIERAVAESSEDEVNPELSFINPHYAVAAASLLGGSGALGYQYPGKDYQQRFFHARPVSTCVGCHEPHNLTVAEETCTTCHESGDSRAIRISRQSFDGSGNLEQGIFADIVANRERLFALLAEYAREVAGTAIVYDGNRHPYFFSDHNADGLPDQREGAPVAYASWTPRLLKAAYNWKFVGADAGIHVHNPHYALQLLFDSAEDLSVGLGRDLSDMAR</sequence>
<evidence type="ECO:0000256" key="1">
    <source>
        <dbReference type="SAM" id="MobiDB-lite"/>
    </source>
</evidence>
<organism evidence="2 3">
    <name type="scientific">Devosia albogilva</name>
    <dbReference type="NCBI Taxonomy" id="429726"/>
    <lineage>
        <taxon>Bacteria</taxon>
        <taxon>Pseudomonadati</taxon>
        <taxon>Pseudomonadota</taxon>
        <taxon>Alphaproteobacteria</taxon>
        <taxon>Hyphomicrobiales</taxon>
        <taxon>Devosiaceae</taxon>
        <taxon>Devosia</taxon>
    </lineage>
</organism>
<protein>
    <submittedName>
        <fullName evidence="2">Polyheme membrane-associated cytochrome C</fullName>
    </submittedName>
</protein>
<keyword evidence="3" id="KW-1185">Reference proteome</keyword>
<evidence type="ECO:0000313" key="2">
    <source>
        <dbReference type="EMBL" id="MFD2648336.1"/>
    </source>
</evidence>
<dbReference type="InterPro" id="IPR036280">
    <property type="entry name" value="Multihaem_cyt_sf"/>
</dbReference>
<proteinExistence type="predicted"/>
<name>A0ABW5QLD8_9HYPH</name>
<dbReference type="SUPFAM" id="SSF48695">
    <property type="entry name" value="Multiheme cytochromes"/>
    <property type="match status" value="1"/>
</dbReference>
<evidence type="ECO:0000313" key="3">
    <source>
        <dbReference type="Proteomes" id="UP001597521"/>
    </source>
</evidence>
<dbReference type="RefSeq" id="WP_386833486.1">
    <property type="nucleotide sequence ID" value="NZ_JBHUNP010000001.1"/>
</dbReference>
<dbReference type="Proteomes" id="UP001597521">
    <property type="component" value="Unassembled WGS sequence"/>
</dbReference>
<gene>
    <name evidence="2" type="ORF">ACFSX5_11090</name>
</gene>